<proteinExistence type="predicted"/>
<evidence type="ECO:0000259" key="1">
    <source>
        <dbReference type="Pfam" id="PF20033"/>
    </source>
</evidence>
<dbReference type="InterPro" id="IPR045497">
    <property type="entry name" value="DUF6438"/>
</dbReference>
<dbReference type="EMBL" id="VTWT01000001">
    <property type="protein sequence ID" value="KAA9345981.1"/>
    <property type="molecule type" value="Genomic_DNA"/>
</dbReference>
<reference evidence="2 3" key="1">
    <citation type="submission" date="2019-09" db="EMBL/GenBank/DDBJ databases">
        <title>Genome sequence of Adhaeribacter sp. M2.</title>
        <authorList>
            <person name="Srinivasan S."/>
        </authorList>
    </citation>
    <scope>NUCLEOTIDE SEQUENCE [LARGE SCALE GENOMIC DNA]</scope>
    <source>
        <strain evidence="2 3">M2</strain>
    </source>
</reference>
<name>A0A5N1J4Z4_9BACT</name>
<dbReference type="Pfam" id="PF20033">
    <property type="entry name" value="DUF6438"/>
    <property type="match status" value="1"/>
</dbReference>
<dbReference type="RefSeq" id="WP_150902124.1">
    <property type="nucleotide sequence ID" value="NZ_VTWT01000001.1"/>
</dbReference>
<dbReference type="Proteomes" id="UP000326570">
    <property type="component" value="Unassembled WGS sequence"/>
</dbReference>
<feature type="domain" description="DUF6438" evidence="1">
    <location>
        <begin position="42"/>
        <end position="149"/>
    </location>
</feature>
<organism evidence="2 3">
    <name type="scientific">Adhaeribacter soli</name>
    <dbReference type="NCBI Taxonomy" id="2607655"/>
    <lineage>
        <taxon>Bacteria</taxon>
        <taxon>Pseudomonadati</taxon>
        <taxon>Bacteroidota</taxon>
        <taxon>Cytophagia</taxon>
        <taxon>Cytophagales</taxon>
        <taxon>Hymenobacteraceae</taxon>
        <taxon>Adhaeribacter</taxon>
    </lineage>
</organism>
<protein>
    <recommendedName>
        <fullName evidence="1">DUF6438 domain-containing protein</fullName>
    </recommendedName>
</protein>
<evidence type="ECO:0000313" key="2">
    <source>
        <dbReference type="EMBL" id="KAA9345981.1"/>
    </source>
</evidence>
<gene>
    <name evidence="2" type="ORF">F0P94_02560</name>
</gene>
<evidence type="ECO:0000313" key="3">
    <source>
        <dbReference type="Proteomes" id="UP000326570"/>
    </source>
</evidence>
<sequence>MKLFRLQHLFFALLFPLLFIWLVPKFDPNSSLLSAAEKDKTVLIFEKKPCFGFCPVYKAQFFSNGKVEVKYTQPGQEPKTTHFRLKKDDVKSLVKRGEATGFFQMKDRYESLIPDFPARELTMYKISKPKKVTYTEGGSPEFESYLKDLAHLVESNLNVDFGPPKRD</sequence>
<keyword evidence="3" id="KW-1185">Reference proteome</keyword>
<accession>A0A5N1J4Z4</accession>
<comment type="caution">
    <text evidence="2">The sequence shown here is derived from an EMBL/GenBank/DDBJ whole genome shotgun (WGS) entry which is preliminary data.</text>
</comment>
<dbReference type="AlphaFoldDB" id="A0A5N1J4Z4"/>